<evidence type="ECO:0000256" key="9">
    <source>
        <dbReference type="ARBA" id="ARBA00022801"/>
    </source>
</evidence>
<keyword evidence="8" id="KW-0255">Endonuclease</keyword>
<dbReference type="InterPro" id="IPR036397">
    <property type="entry name" value="RNaseH_sf"/>
</dbReference>
<dbReference type="Gene3D" id="3.30.420.10">
    <property type="entry name" value="Ribonuclease H-like superfamily/Ribonuclease H"/>
    <property type="match status" value="1"/>
</dbReference>
<sequence>MDPVIKSVYATHSSSNVIYIGYPWSYVKRFTSGVSGLTVKKFRTPDEPFSSGWYKDIDPKHVKIKVKDKSIEIPKGSSRDKKPNISVSKRKGKAVTLRNTMHLLTKPTALASTAMFYGKSVADLAEMAKALVPDTCFKFLEESTNGSTRDYLTCYTEAKLHMEATERIRKENLTLAKSAARTEINNSGTPDYVAFTDGGSSPSAGGPGGWGCLLFNATEMHVFARSYKSTTNNRMELRGILCALLNVPEGSVLHIYSDSQYAINCCRVWITQWKKKGLLCPKNPSREAIINTTPLNKDLLLWIYTALQSRTVEFVHVKGHSGNELNDFVDSLCHLGRRNKAPTYDDVY</sequence>
<evidence type="ECO:0000256" key="3">
    <source>
        <dbReference type="ARBA" id="ARBA00005300"/>
    </source>
</evidence>
<dbReference type="Proteomes" id="UP000008974">
    <property type="component" value="Unassembled WGS sequence"/>
</dbReference>
<dbReference type="GO" id="GO:0003676">
    <property type="term" value="F:nucleic acid binding"/>
    <property type="evidence" value="ECO:0007669"/>
    <property type="project" value="InterPro"/>
</dbReference>
<dbReference type="OMA" id="NVIYIGY"/>
<dbReference type="PANTHER" id="PTHR10642">
    <property type="entry name" value="RIBONUCLEASE H1"/>
    <property type="match status" value="1"/>
</dbReference>
<dbReference type="CDD" id="cd09278">
    <property type="entry name" value="RNase_HI_prokaryote_like"/>
    <property type="match status" value="1"/>
</dbReference>
<proteinExistence type="inferred from homology"/>
<evidence type="ECO:0000313" key="12">
    <source>
        <dbReference type="EMBL" id="EFO65334.1"/>
    </source>
</evidence>
<evidence type="ECO:0000256" key="2">
    <source>
        <dbReference type="ARBA" id="ARBA00001946"/>
    </source>
</evidence>
<comment type="catalytic activity">
    <reaction evidence="1">
        <text>Endonucleolytic cleavage to 5'-phosphomonoester.</text>
        <dbReference type="EC" id="3.1.26.4"/>
    </reaction>
</comment>
<name>E1EWP4_GIAIA</name>
<dbReference type="OrthoDB" id="10257312at2759"/>
<keyword evidence="10" id="KW-0460">Magnesium</keyword>
<dbReference type="EC" id="3.1.26.4" evidence="5"/>
<dbReference type="GO" id="GO:0046872">
    <property type="term" value="F:metal ion binding"/>
    <property type="evidence" value="ECO:0007669"/>
    <property type="project" value="UniProtKB-KW"/>
</dbReference>
<dbReference type="STRING" id="658858.E1EWP4"/>
<evidence type="ECO:0000256" key="5">
    <source>
        <dbReference type="ARBA" id="ARBA00012180"/>
    </source>
</evidence>
<keyword evidence="9" id="KW-0378">Hydrolase</keyword>
<evidence type="ECO:0000256" key="8">
    <source>
        <dbReference type="ARBA" id="ARBA00022759"/>
    </source>
</evidence>
<comment type="caution">
    <text evidence="12">The sequence shown here is derived from an EMBL/GenBank/DDBJ whole genome shotgun (WGS) entry which is preliminary data.</text>
</comment>
<evidence type="ECO:0000256" key="10">
    <source>
        <dbReference type="ARBA" id="ARBA00022842"/>
    </source>
</evidence>
<dbReference type="GO" id="GO:0043137">
    <property type="term" value="P:DNA replication, removal of RNA primer"/>
    <property type="evidence" value="ECO:0007669"/>
    <property type="project" value="TreeGrafter"/>
</dbReference>
<organism evidence="12 13">
    <name type="scientific">Giardia intestinalis (strain P15)</name>
    <name type="common">Giardia lamblia</name>
    <dbReference type="NCBI Taxonomy" id="658858"/>
    <lineage>
        <taxon>Eukaryota</taxon>
        <taxon>Metamonada</taxon>
        <taxon>Diplomonadida</taxon>
        <taxon>Hexamitidae</taxon>
        <taxon>Giardiinae</taxon>
        <taxon>Giardia</taxon>
    </lineage>
</organism>
<evidence type="ECO:0000256" key="6">
    <source>
        <dbReference type="ARBA" id="ARBA00022722"/>
    </source>
</evidence>
<gene>
    <name evidence="12" type="ORF">GLP15_3258</name>
</gene>
<evidence type="ECO:0000259" key="11">
    <source>
        <dbReference type="PROSITE" id="PS50879"/>
    </source>
</evidence>
<evidence type="ECO:0000256" key="7">
    <source>
        <dbReference type="ARBA" id="ARBA00022723"/>
    </source>
</evidence>
<accession>E1EWP4</accession>
<dbReference type="InterPro" id="IPR022892">
    <property type="entry name" value="RNaseHI"/>
</dbReference>
<comment type="cofactor">
    <cofactor evidence="2">
        <name>Mg(2+)</name>
        <dbReference type="ChEBI" id="CHEBI:18420"/>
    </cofactor>
</comment>
<dbReference type="PROSITE" id="PS50879">
    <property type="entry name" value="RNASE_H_1"/>
    <property type="match status" value="1"/>
</dbReference>
<feature type="domain" description="RNase H type-1" evidence="11">
    <location>
        <begin position="188"/>
        <end position="338"/>
    </location>
</feature>
<dbReference type="Pfam" id="PF00075">
    <property type="entry name" value="RNase_H"/>
    <property type="match status" value="1"/>
</dbReference>
<comment type="similarity">
    <text evidence="3">Belongs to the RNase H family.</text>
</comment>
<evidence type="ECO:0000313" key="13">
    <source>
        <dbReference type="Proteomes" id="UP000008974"/>
    </source>
</evidence>
<dbReference type="EMBL" id="ACVC01000033">
    <property type="protein sequence ID" value="EFO65334.1"/>
    <property type="molecule type" value="Genomic_DNA"/>
</dbReference>
<dbReference type="InterPro" id="IPR002156">
    <property type="entry name" value="RNaseH_domain"/>
</dbReference>
<dbReference type="InterPro" id="IPR050092">
    <property type="entry name" value="RNase_H"/>
</dbReference>
<dbReference type="VEuPathDB" id="GiardiaDB:GLP15_3258"/>
<dbReference type="InterPro" id="IPR012337">
    <property type="entry name" value="RNaseH-like_sf"/>
</dbReference>
<reference evidence="12 13" key="1">
    <citation type="journal article" date="2010" name="BMC Genomics">
        <title>Genome analysis and comparative genomics of a Giardia intestinalis assemblage E isolate.</title>
        <authorList>
            <person name="Jerlstrom-Hultqvist J."/>
            <person name="Franzen O."/>
            <person name="Ankarklev J."/>
            <person name="Xu F."/>
            <person name="Nohynkova E."/>
            <person name="Andersson J.O."/>
            <person name="Svard S.G."/>
            <person name="Andersson B."/>
        </authorList>
    </citation>
    <scope>NUCLEOTIDE SEQUENCE [LARGE SCALE GENOMIC DNA]</scope>
    <source>
        <strain evidence="12 13">P15</strain>
    </source>
</reference>
<evidence type="ECO:0000256" key="4">
    <source>
        <dbReference type="ARBA" id="ARBA00011245"/>
    </source>
</evidence>
<dbReference type="AlphaFoldDB" id="E1EWP4"/>
<keyword evidence="7" id="KW-0479">Metal-binding</keyword>
<dbReference type="PANTHER" id="PTHR10642:SF26">
    <property type="entry name" value="RIBONUCLEASE H1"/>
    <property type="match status" value="1"/>
</dbReference>
<keyword evidence="6" id="KW-0540">Nuclease</keyword>
<protein>
    <recommendedName>
        <fullName evidence="5">ribonuclease H</fullName>
        <ecNumber evidence="5">3.1.26.4</ecNumber>
    </recommendedName>
</protein>
<dbReference type="SUPFAM" id="SSF53098">
    <property type="entry name" value="Ribonuclease H-like"/>
    <property type="match status" value="1"/>
</dbReference>
<dbReference type="GO" id="GO:0004523">
    <property type="term" value="F:RNA-DNA hybrid ribonuclease activity"/>
    <property type="evidence" value="ECO:0007669"/>
    <property type="project" value="UniProtKB-EC"/>
</dbReference>
<evidence type="ECO:0000256" key="1">
    <source>
        <dbReference type="ARBA" id="ARBA00000077"/>
    </source>
</evidence>
<comment type="subunit">
    <text evidence="4">Monomer.</text>
</comment>